<comment type="caution">
    <text evidence="1">The sequence shown here is derived from an EMBL/GenBank/DDBJ whole genome shotgun (WGS) entry which is preliminary data.</text>
</comment>
<dbReference type="RefSeq" id="WP_307244819.1">
    <property type="nucleotide sequence ID" value="NZ_JAUSUZ010000001.1"/>
</dbReference>
<reference evidence="1 2" key="1">
    <citation type="submission" date="2023-07" db="EMBL/GenBank/DDBJ databases">
        <title>Sequencing the genomes of 1000 actinobacteria strains.</title>
        <authorList>
            <person name="Klenk H.-P."/>
        </authorList>
    </citation>
    <scope>NUCLEOTIDE SEQUENCE [LARGE SCALE GENOMIC DNA]</scope>
    <source>
        <strain evidence="1 2">DSM 44709</strain>
    </source>
</reference>
<proteinExistence type="predicted"/>
<keyword evidence="2" id="KW-1185">Reference proteome</keyword>
<dbReference type="Proteomes" id="UP001240236">
    <property type="component" value="Unassembled WGS sequence"/>
</dbReference>
<protein>
    <submittedName>
        <fullName evidence="1">Uncharacterized protein</fullName>
    </submittedName>
</protein>
<gene>
    <name evidence="1" type="ORF">J2S42_006197</name>
</gene>
<organism evidence="1 2">
    <name type="scientific">Catenuloplanes indicus</name>
    <dbReference type="NCBI Taxonomy" id="137267"/>
    <lineage>
        <taxon>Bacteria</taxon>
        <taxon>Bacillati</taxon>
        <taxon>Actinomycetota</taxon>
        <taxon>Actinomycetes</taxon>
        <taxon>Micromonosporales</taxon>
        <taxon>Micromonosporaceae</taxon>
        <taxon>Catenuloplanes</taxon>
    </lineage>
</organism>
<evidence type="ECO:0000313" key="1">
    <source>
        <dbReference type="EMBL" id="MDQ0369528.1"/>
    </source>
</evidence>
<name>A0AAE4B2Y8_9ACTN</name>
<evidence type="ECO:0000313" key="2">
    <source>
        <dbReference type="Proteomes" id="UP001240236"/>
    </source>
</evidence>
<dbReference type="AlphaFoldDB" id="A0AAE4B2Y8"/>
<sequence>MDLDDPRRLAWIHSTLIRAVARLALDAYAQRDYLDVIGTAGLADELALELGEAELLMDQLEEAG</sequence>
<dbReference type="EMBL" id="JAUSUZ010000001">
    <property type="protein sequence ID" value="MDQ0369528.1"/>
    <property type="molecule type" value="Genomic_DNA"/>
</dbReference>
<accession>A0AAE4B2Y8</accession>